<keyword evidence="1" id="KW-0812">Transmembrane</keyword>
<evidence type="ECO:0000313" key="2">
    <source>
        <dbReference type="EMBL" id="GER49938.1"/>
    </source>
</evidence>
<dbReference type="Proteomes" id="UP000325081">
    <property type="component" value="Unassembled WGS sequence"/>
</dbReference>
<proteinExistence type="predicted"/>
<protein>
    <submittedName>
        <fullName evidence="2">Carboxyl-terminal domain (Ctd) phosphatase-like2</fullName>
    </submittedName>
</protein>
<keyword evidence="1" id="KW-0472">Membrane</keyword>
<keyword evidence="1" id="KW-1133">Transmembrane helix</keyword>
<accession>A0A5A7QY36</accession>
<evidence type="ECO:0000313" key="3">
    <source>
        <dbReference type="Proteomes" id="UP000325081"/>
    </source>
</evidence>
<dbReference type="EMBL" id="BKCP01008959">
    <property type="protein sequence ID" value="GER49938.1"/>
    <property type="molecule type" value="Genomic_DNA"/>
</dbReference>
<sequence>MIQGLKKELLGLLLITHSSPPVPEKFTIAVHGTLSQSSKSTRKYGVMAKRPLRCFATTLVSGLFFYAPVYTLYVARVVEASIFVAKGQTKENLNCRVCGVNWSEIGEVLLPGVDFAGWEGIGKNVSEDGDVAMRNNN</sequence>
<name>A0A5A7QY36_STRAF</name>
<gene>
    <name evidence="2" type="ORF">STAS_27213</name>
</gene>
<evidence type="ECO:0000256" key="1">
    <source>
        <dbReference type="SAM" id="Phobius"/>
    </source>
</evidence>
<dbReference type="AlphaFoldDB" id="A0A5A7QY36"/>
<organism evidence="2 3">
    <name type="scientific">Striga asiatica</name>
    <name type="common">Asiatic witchweed</name>
    <name type="synonym">Buchnera asiatica</name>
    <dbReference type="NCBI Taxonomy" id="4170"/>
    <lineage>
        <taxon>Eukaryota</taxon>
        <taxon>Viridiplantae</taxon>
        <taxon>Streptophyta</taxon>
        <taxon>Embryophyta</taxon>
        <taxon>Tracheophyta</taxon>
        <taxon>Spermatophyta</taxon>
        <taxon>Magnoliopsida</taxon>
        <taxon>eudicotyledons</taxon>
        <taxon>Gunneridae</taxon>
        <taxon>Pentapetalae</taxon>
        <taxon>asterids</taxon>
        <taxon>lamiids</taxon>
        <taxon>Lamiales</taxon>
        <taxon>Orobanchaceae</taxon>
        <taxon>Buchnereae</taxon>
        <taxon>Striga</taxon>
    </lineage>
</organism>
<reference evidence="3" key="1">
    <citation type="journal article" date="2019" name="Curr. Biol.">
        <title>Genome Sequence of Striga asiatica Provides Insight into the Evolution of Plant Parasitism.</title>
        <authorList>
            <person name="Yoshida S."/>
            <person name="Kim S."/>
            <person name="Wafula E.K."/>
            <person name="Tanskanen J."/>
            <person name="Kim Y.M."/>
            <person name="Honaas L."/>
            <person name="Yang Z."/>
            <person name="Spallek T."/>
            <person name="Conn C.E."/>
            <person name="Ichihashi Y."/>
            <person name="Cheong K."/>
            <person name="Cui S."/>
            <person name="Der J.P."/>
            <person name="Gundlach H."/>
            <person name="Jiao Y."/>
            <person name="Hori C."/>
            <person name="Ishida J.K."/>
            <person name="Kasahara H."/>
            <person name="Kiba T."/>
            <person name="Kim M.S."/>
            <person name="Koo N."/>
            <person name="Laohavisit A."/>
            <person name="Lee Y.H."/>
            <person name="Lumba S."/>
            <person name="McCourt P."/>
            <person name="Mortimer J.C."/>
            <person name="Mutuku J.M."/>
            <person name="Nomura T."/>
            <person name="Sasaki-Sekimoto Y."/>
            <person name="Seto Y."/>
            <person name="Wang Y."/>
            <person name="Wakatake T."/>
            <person name="Sakakibara H."/>
            <person name="Demura T."/>
            <person name="Yamaguchi S."/>
            <person name="Yoneyama K."/>
            <person name="Manabe R.I."/>
            <person name="Nelson D.C."/>
            <person name="Schulman A.H."/>
            <person name="Timko M.P."/>
            <person name="dePamphilis C.W."/>
            <person name="Choi D."/>
            <person name="Shirasu K."/>
        </authorList>
    </citation>
    <scope>NUCLEOTIDE SEQUENCE [LARGE SCALE GENOMIC DNA]</scope>
    <source>
        <strain evidence="3">cv. UVA1</strain>
    </source>
</reference>
<comment type="caution">
    <text evidence="2">The sequence shown here is derived from an EMBL/GenBank/DDBJ whole genome shotgun (WGS) entry which is preliminary data.</text>
</comment>
<keyword evidence="3" id="KW-1185">Reference proteome</keyword>
<feature type="transmembrane region" description="Helical" evidence="1">
    <location>
        <begin position="52"/>
        <end position="73"/>
    </location>
</feature>